<protein>
    <submittedName>
        <fullName evidence="1">Uncharacterized protein</fullName>
    </submittedName>
</protein>
<proteinExistence type="predicted"/>
<name>A0A9Q0YLT6_HOLLE</name>
<dbReference type="PANTHER" id="PTHR46704:SF1">
    <property type="entry name" value="TELOMERE LENGTH REGULATION PROTEIN TEL2 HOMOLOG"/>
    <property type="match status" value="1"/>
</dbReference>
<accession>A0A9Q0YLT6</accession>
<dbReference type="OrthoDB" id="5975977at2759"/>
<keyword evidence="2" id="KW-1185">Reference proteome</keyword>
<organism evidence="1 2">
    <name type="scientific">Holothuria leucospilota</name>
    <name type="common">Black long sea cucumber</name>
    <name type="synonym">Mertensiothuria leucospilota</name>
    <dbReference type="NCBI Taxonomy" id="206669"/>
    <lineage>
        <taxon>Eukaryota</taxon>
        <taxon>Metazoa</taxon>
        <taxon>Echinodermata</taxon>
        <taxon>Eleutherozoa</taxon>
        <taxon>Echinozoa</taxon>
        <taxon>Holothuroidea</taxon>
        <taxon>Aspidochirotacea</taxon>
        <taxon>Aspidochirotida</taxon>
        <taxon>Holothuriidae</taxon>
        <taxon>Holothuria</taxon>
    </lineage>
</organism>
<dbReference type="Proteomes" id="UP001152320">
    <property type="component" value="Chromosome 21"/>
</dbReference>
<reference evidence="1" key="1">
    <citation type="submission" date="2021-10" db="EMBL/GenBank/DDBJ databases">
        <title>Tropical sea cucumber genome reveals ecological adaptation and Cuvierian tubules defense mechanism.</title>
        <authorList>
            <person name="Chen T."/>
        </authorList>
    </citation>
    <scope>NUCLEOTIDE SEQUENCE</scope>
    <source>
        <strain evidence="1">Nanhai2018</strain>
        <tissue evidence="1">Muscle</tissue>
    </source>
</reference>
<comment type="caution">
    <text evidence="1">The sequence shown here is derived from an EMBL/GenBank/DDBJ whole genome shotgun (WGS) entry which is preliminary data.</text>
</comment>
<dbReference type="EMBL" id="JAIZAY010000021">
    <property type="protein sequence ID" value="KAJ8021226.1"/>
    <property type="molecule type" value="Genomic_DNA"/>
</dbReference>
<evidence type="ECO:0000313" key="1">
    <source>
        <dbReference type="EMBL" id="KAJ8021226.1"/>
    </source>
</evidence>
<sequence length="258" mass="28448">MDTTIARELLAKSEALGEGSVVLPSNIKPGTFVQAAADNNYINEETTDGKATTVVLYQAGHFGPMPQTRTVYTVMKKLQAMMTSRGQRDTVITFLLTTFIKAKEIQWHLPEEFANTVIHMGGFHIILNYLALIGKKYKGSGLEDFLIDSGAYGSATVAAIMGRKSNNRSVRAHKLHLKLETSSRRKSCAMNFAPVSFSIAHIDGSLRKTNKSALLEEIQNNVSDDIQPRLPMSTNGMDTAYLIDAMAMIHSDSDWRTC</sequence>
<dbReference type="PANTHER" id="PTHR46704">
    <property type="entry name" value="CXC DOMAIN-CONTAINING PROTEIN-RELATED"/>
    <property type="match status" value="1"/>
</dbReference>
<dbReference type="AlphaFoldDB" id="A0A9Q0YLT6"/>
<evidence type="ECO:0000313" key="2">
    <source>
        <dbReference type="Proteomes" id="UP001152320"/>
    </source>
</evidence>
<gene>
    <name evidence="1" type="ORF">HOLleu_38363</name>
</gene>